<dbReference type="InterPro" id="IPR022898">
    <property type="entry name" value="RNase_HII"/>
</dbReference>
<evidence type="ECO:0000256" key="2">
    <source>
        <dbReference type="ARBA" id="ARBA00001946"/>
    </source>
</evidence>
<dbReference type="InterPro" id="IPR036397">
    <property type="entry name" value="RNaseH_sf"/>
</dbReference>
<dbReference type="GO" id="GO:0004523">
    <property type="term" value="F:RNA-DNA hybrid ribonuclease activity"/>
    <property type="evidence" value="ECO:0007669"/>
    <property type="project" value="UniProtKB-UniRule"/>
</dbReference>
<evidence type="ECO:0000256" key="8">
    <source>
        <dbReference type="ARBA" id="ARBA00022490"/>
    </source>
</evidence>
<keyword evidence="11 14" id="KW-0255">Endonuclease</keyword>
<dbReference type="InterPro" id="IPR012337">
    <property type="entry name" value="RNaseH-like_sf"/>
</dbReference>
<dbReference type="PROSITE" id="PS51975">
    <property type="entry name" value="RNASE_H_2"/>
    <property type="match status" value="1"/>
</dbReference>
<sequence>MPADFSRETSAIATGLWPLAGIDEVGRGPLAGPVVAAAVILDPERVPDGLDDSKKLSAAIREELFGEIMERALAVSVASVTAIEIDAINIRQATLLAMCRAVAGLPLAPLHILVDGNDPPQFACSCEAIVQGDGQVASIAAASIVAKVTRDRMMARLCKLYPAYGFSGHVGYGTPQHRKAIAAHGPCPEHRYSFAPVKGVWFR</sequence>
<dbReference type="GO" id="GO:0043137">
    <property type="term" value="P:DNA replication, removal of RNA primer"/>
    <property type="evidence" value="ECO:0007669"/>
    <property type="project" value="TreeGrafter"/>
</dbReference>
<dbReference type="EMBL" id="CP102774">
    <property type="protein sequence ID" value="UZF89693.1"/>
    <property type="molecule type" value="Genomic_DNA"/>
</dbReference>
<evidence type="ECO:0000256" key="11">
    <source>
        <dbReference type="ARBA" id="ARBA00022759"/>
    </source>
</evidence>
<dbReference type="GO" id="GO:0006298">
    <property type="term" value="P:mismatch repair"/>
    <property type="evidence" value="ECO:0007669"/>
    <property type="project" value="TreeGrafter"/>
</dbReference>
<dbReference type="AlphaFoldDB" id="A0A9E7ZRG7"/>
<dbReference type="NCBIfam" id="NF000594">
    <property type="entry name" value="PRK00015.1-1"/>
    <property type="match status" value="1"/>
</dbReference>
<dbReference type="PANTHER" id="PTHR10954">
    <property type="entry name" value="RIBONUCLEASE H2 SUBUNIT A"/>
    <property type="match status" value="1"/>
</dbReference>
<feature type="domain" description="RNase H type-2" evidence="17">
    <location>
        <begin position="17"/>
        <end position="203"/>
    </location>
</feature>
<dbReference type="InterPro" id="IPR024567">
    <property type="entry name" value="RNase_HII/HIII_dom"/>
</dbReference>
<comment type="function">
    <text evidence="3 14 16">Endonuclease that specifically degrades the RNA of RNA-DNA hybrids.</text>
</comment>
<dbReference type="GO" id="GO:0003723">
    <property type="term" value="F:RNA binding"/>
    <property type="evidence" value="ECO:0007669"/>
    <property type="project" value="UniProtKB-UniRule"/>
</dbReference>
<dbReference type="PANTHER" id="PTHR10954:SF18">
    <property type="entry name" value="RIBONUCLEASE HII"/>
    <property type="match status" value="1"/>
</dbReference>
<keyword evidence="10 14" id="KW-0479">Metal-binding</keyword>
<evidence type="ECO:0000256" key="7">
    <source>
        <dbReference type="ARBA" id="ARBA00019179"/>
    </source>
</evidence>
<reference evidence="18" key="1">
    <citation type="submission" date="2022-08" db="EMBL/GenBank/DDBJ databases">
        <title>Complete Genome Sequences of 2 Bosea sp. soil isolates.</title>
        <authorList>
            <person name="Alvarez Arevalo M."/>
            <person name="Sterndorff E.B."/>
            <person name="Faurdal D."/>
            <person name="Joergensen T.S."/>
            <person name="Weber T."/>
        </authorList>
    </citation>
    <scope>NUCLEOTIDE SEQUENCE</scope>
    <source>
        <strain evidence="18">NBC_00436</strain>
    </source>
</reference>
<feature type="binding site" evidence="14 15">
    <location>
        <position position="23"/>
    </location>
    <ligand>
        <name>a divalent metal cation</name>
        <dbReference type="ChEBI" id="CHEBI:60240"/>
    </ligand>
</feature>
<evidence type="ECO:0000313" key="18">
    <source>
        <dbReference type="EMBL" id="UZF89693.1"/>
    </source>
</evidence>
<comment type="catalytic activity">
    <reaction evidence="1 14 15 16">
        <text>Endonucleolytic cleavage to 5'-phosphomonoester.</text>
        <dbReference type="EC" id="3.1.26.4"/>
    </reaction>
</comment>
<accession>A0A9E7ZRG7</accession>
<comment type="subcellular location">
    <subcellularLocation>
        <location evidence="4 14">Cytoplasm</location>
    </subcellularLocation>
</comment>
<comment type="cofactor">
    <cofactor evidence="2">
        <name>Mg(2+)</name>
        <dbReference type="ChEBI" id="CHEBI:18420"/>
    </cofactor>
</comment>
<comment type="cofactor">
    <cofactor evidence="14 15">
        <name>Mn(2+)</name>
        <dbReference type="ChEBI" id="CHEBI:29035"/>
    </cofactor>
    <cofactor evidence="14 15">
        <name>Mg(2+)</name>
        <dbReference type="ChEBI" id="CHEBI:18420"/>
    </cofactor>
    <text evidence="14 15">Manganese or magnesium. Binds 1 divalent metal ion per monomer in the absence of substrate. May bind a second metal ion after substrate binding.</text>
</comment>
<dbReference type="EC" id="3.1.26.4" evidence="6 14"/>
<dbReference type="Gene3D" id="3.30.420.10">
    <property type="entry name" value="Ribonuclease H-like superfamily/Ribonuclease H"/>
    <property type="match status" value="1"/>
</dbReference>
<evidence type="ECO:0000256" key="9">
    <source>
        <dbReference type="ARBA" id="ARBA00022722"/>
    </source>
</evidence>
<dbReference type="FunFam" id="3.30.420.10:FF:000006">
    <property type="entry name" value="Ribonuclease HII"/>
    <property type="match status" value="1"/>
</dbReference>
<keyword evidence="8 14" id="KW-0963">Cytoplasm</keyword>
<dbReference type="Pfam" id="PF01351">
    <property type="entry name" value="RNase_HII"/>
    <property type="match status" value="1"/>
</dbReference>
<evidence type="ECO:0000256" key="14">
    <source>
        <dbReference type="HAMAP-Rule" id="MF_00052"/>
    </source>
</evidence>
<dbReference type="CDD" id="cd07182">
    <property type="entry name" value="RNase_HII_bacteria_HII_like"/>
    <property type="match status" value="1"/>
</dbReference>
<keyword evidence="12 14" id="KW-0378">Hydrolase</keyword>
<evidence type="ECO:0000256" key="6">
    <source>
        <dbReference type="ARBA" id="ARBA00012180"/>
    </source>
</evidence>
<dbReference type="GO" id="GO:0030145">
    <property type="term" value="F:manganese ion binding"/>
    <property type="evidence" value="ECO:0007669"/>
    <property type="project" value="UniProtKB-UniRule"/>
</dbReference>
<evidence type="ECO:0000259" key="17">
    <source>
        <dbReference type="PROSITE" id="PS51975"/>
    </source>
</evidence>
<protein>
    <recommendedName>
        <fullName evidence="7 14">Ribonuclease HII</fullName>
        <shortName evidence="14">RNase HII</shortName>
        <ecNumber evidence="6 14">3.1.26.4</ecNumber>
    </recommendedName>
</protein>
<gene>
    <name evidence="14" type="primary">rnhB</name>
    <name evidence="18" type="ORF">NWE54_02240</name>
</gene>
<name>A0A9E7ZRG7_9HYPH</name>
<organism evidence="18">
    <name type="scientific">Bosea sp. NBC_00436</name>
    <dbReference type="NCBI Taxonomy" id="2969620"/>
    <lineage>
        <taxon>Bacteria</taxon>
        <taxon>Pseudomonadati</taxon>
        <taxon>Pseudomonadota</taxon>
        <taxon>Alphaproteobacteria</taxon>
        <taxon>Hyphomicrobiales</taxon>
        <taxon>Boseaceae</taxon>
        <taxon>Bosea</taxon>
    </lineage>
</organism>
<dbReference type="SUPFAM" id="SSF53098">
    <property type="entry name" value="Ribonuclease H-like"/>
    <property type="match status" value="1"/>
</dbReference>
<dbReference type="HAMAP" id="MF_00052_B">
    <property type="entry name" value="RNase_HII_B"/>
    <property type="match status" value="1"/>
</dbReference>
<evidence type="ECO:0000256" key="10">
    <source>
        <dbReference type="ARBA" id="ARBA00022723"/>
    </source>
</evidence>
<feature type="binding site" evidence="14 15">
    <location>
        <position position="115"/>
    </location>
    <ligand>
        <name>a divalent metal cation</name>
        <dbReference type="ChEBI" id="CHEBI:60240"/>
    </ligand>
</feature>
<feature type="binding site" evidence="14 15">
    <location>
        <position position="24"/>
    </location>
    <ligand>
        <name>a divalent metal cation</name>
        <dbReference type="ChEBI" id="CHEBI:60240"/>
    </ligand>
</feature>
<dbReference type="GO" id="GO:0005737">
    <property type="term" value="C:cytoplasm"/>
    <property type="evidence" value="ECO:0007669"/>
    <property type="project" value="UniProtKB-SubCell"/>
</dbReference>
<keyword evidence="9 14" id="KW-0540">Nuclease</keyword>
<comment type="similarity">
    <text evidence="5 14 16">Belongs to the RNase HII family.</text>
</comment>
<evidence type="ECO:0000256" key="15">
    <source>
        <dbReference type="PROSITE-ProRule" id="PRU01319"/>
    </source>
</evidence>
<evidence type="ECO:0000256" key="12">
    <source>
        <dbReference type="ARBA" id="ARBA00022801"/>
    </source>
</evidence>
<evidence type="ECO:0000256" key="4">
    <source>
        <dbReference type="ARBA" id="ARBA00004496"/>
    </source>
</evidence>
<keyword evidence="13 14" id="KW-0464">Manganese</keyword>
<dbReference type="NCBIfam" id="NF000595">
    <property type="entry name" value="PRK00015.1-3"/>
    <property type="match status" value="1"/>
</dbReference>
<evidence type="ECO:0000256" key="1">
    <source>
        <dbReference type="ARBA" id="ARBA00000077"/>
    </source>
</evidence>
<dbReference type="InterPro" id="IPR001352">
    <property type="entry name" value="RNase_HII/HIII"/>
</dbReference>
<evidence type="ECO:0000256" key="5">
    <source>
        <dbReference type="ARBA" id="ARBA00007383"/>
    </source>
</evidence>
<proteinExistence type="inferred from homology"/>
<evidence type="ECO:0000256" key="13">
    <source>
        <dbReference type="ARBA" id="ARBA00023211"/>
    </source>
</evidence>
<dbReference type="GO" id="GO:0032299">
    <property type="term" value="C:ribonuclease H2 complex"/>
    <property type="evidence" value="ECO:0007669"/>
    <property type="project" value="TreeGrafter"/>
</dbReference>
<evidence type="ECO:0000256" key="16">
    <source>
        <dbReference type="RuleBase" id="RU003515"/>
    </source>
</evidence>
<evidence type="ECO:0000256" key="3">
    <source>
        <dbReference type="ARBA" id="ARBA00004065"/>
    </source>
</evidence>